<dbReference type="Gene3D" id="1.25.40.10">
    <property type="entry name" value="Tetratricopeptide repeat domain"/>
    <property type="match status" value="1"/>
</dbReference>
<comment type="caution">
    <text evidence="3">The sequence shown here is derived from an EMBL/GenBank/DDBJ whole genome shotgun (WGS) entry which is preliminary data.</text>
</comment>
<keyword evidence="4" id="KW-1185">Reference proteome</keyword>
<gene>
    <name evidence="3" type="ORF">CQW23_02586</name>
</gene>
<dbReference type="GO" id="GO:0003729">
    <property type="term" value="F:mRNA binding"/>
    <property type="evidence" value="ECO:0007669"/>
    <property type="project" value="TreeGrafter"/>
</dbReference>
<proteinExistence type="inferred from homology"/>
<dbReference type="STRING" id="33114.A0A2G2XRV5"/>
<evidence type="ECO:0000256" key="2">
    <source>
        <dbReference type="ARBA" id="ARBA00022737"/>
    </source>
</evidence>
<evidence type="ECO:0000313" key="4">
    <source>
        <dbReference type="Proteomes" id="UP000224567"/>
    </source>
</evidence>
<dbReference type="PANTHER" id="PTHR47933">
    <property type="entry name" value="PENTATRICOPEPTIDE REPEAT-CONTAINING PROTEIN 1, MITOCHONDRIAL"/>
    <property type="match status" value="1"/>
</dbReference>
<keyword evidence="2" id="KW-0677">Repeat</keyword>
<dbReference type="Pfam" id="PF01535">
    <property type="entry name" value="PPR"/>
    <property type="match status" value="1"/>
</dbReference>
<dbReference type="AlphaFoldDB" id="A0A2G2XRV5"/>
<dbReference type="Proteomes" id="UP000224567">
    <property type="component" value="Unassembled WGS sequence"/>
</dbReference>
<protein>
    <recommendedName>
        <fullName evidence="5">Pentatricopeptide repeat-containing protein</fullName>
    </recommendedName>
</protein>
<name>A0A2G2XRV5_CAPBA</name>
<evidence type="ECO:0000313" key="3">
    <source>
        <dbReference type="EMBL" id="PHT60223.1"/>
    </source>
</evidence>
<dbReference type="InterPro" id="IPR051240">
    <property type="entry name" value="Mito_RNA-Proc/Resp"/>
</dbReference>
<dbReference type="InterPro" id="IPR002885">
    <property type="entry name" value="PPR_rpt"/>
</dbReference>
<dbReference type="OrthoDB" id="1305438at2759"/>
<accession>A0A2G2XRV5</accession>
<reference evidence="4" key="2">
    <citation type="journal article" date="2017" name="J. Anim. Genet.">
        <title>Multiple reference genome sequences of hot pepper reveal the massive evolution of plant disease resistance genes by retroduplication.</title>
        <authorList>
            <person name="Kim S."/>
            <person name="Park J."/>
            <person name="Yeom S.-I."/>
            <person name="Kim Y.-M."/>
            <person name="Seo E."/>
            <person name="Kim K.-T."/>
            <person name="Kim M.-S."/>
            <person name="Lee J.M."/>
            <person name="Cheong K."/>
            <person name="Shin H.-S."/>
            <person name="Kim S.-B."/>
            <person name="Han K."/>
            <person name="Lee J."/>
            <person name="Park M."/>
            <person name="Lee H.-A."/>
            <person name="Lee H.-Y."/>
            <person name="Lee Y."/>
            <person name="Oh S."/>
            <person name="Lee J.H."/>
            <person name="Choi E."/>
            <person name="Choi E."/>
            <person name="Lee S.E."/>
            <person name="Jeon J."/>
            <person name="Kim H."/>
            <person name="Choi G."/>
            <person name="Song H."/>
            <person name="Lee J."/>
            <person name="Lee S.-C."/>
            <person name="Kwon J.-K."/>
            <person name="Lee H.-Y."/>
            <person name="Koo N."/>
            <person name="Hong Y."/>
            <person name="Kim R.W."/>
            <person name="Kang W.-H."/>
            <person name="Huh J.H."/>
            <person name="Kang B.-C."/>
            <person name="Yang T.-J."/>
            <person name="Lee Y.-H."/>
            <person name="Bennetzen J.L."/>
            <person name="Choi D."/>
        </authorList>
    </citation>
    <scope>NUCLEOTIDE SEQUENCE [LARGE SCALE GENOMIC DNA]</scope>
    <source>
        <strain evidence="4">cv. PBC81</strain>
    </source>
</reference>
<dbReference type="PANTHER" id="PTHR47933:SF11">
    <property type="entry name" value="PENTATRICOPEPTIDE REPEAT-CONTAINING PROTEIN 2"/>
    <property type="match status" value="1"/>
</dbReference>
<reference evidence="3 4" key="1">
    <citation type="journal article" date="2017" name="Genome Biol.">
        <title>New reference genome sequences of hot pepper reveal the massive evolution of plant disease-resistance genes by retroduplication.</title>
        <authorList>
            <person name="Kim S."/>
            <person name="Park J."/>
            <person name="Yeom S.I."/>
            <person name="Kim Y.M."/>
            <person name="Seo E."/>
            <person name="Kim K.T."/>
            <person name="Kim M.S."/>
            <person name="Lee J.M."/>
            <person name="Cheong K."/>
            <person name="Shin H.S."/>
            <person name="Kim S.B."/>
            <person name="Han K."/>
            <person name="Lee J."/>
            <person name="Park M."/>
            <person name="Lee H.A."/>
            <person name="Lee H.Y."/>
            <person name="Lee Y."/>
            <person name="Oh S."/>
            <person name="Lee J.H."/>
            <person name="Choi E."/>
            <person name="Choi E."/>
            <person name="Lee S.E."/>
            <person name="Jeon J."/>
            <person name="Kim H."/>
            <person name="Choi G."/>
            <person name="Song H."/>
            <person name="Lee J."/>
            <person name="Lee S.C."/>
            <person name="Kwon J.K."/>
            <person name="Lee H.Y."/>
            <person name="Koo N."/>
            <person name="Hong Y."/>
            <person name="Kim R.W."/>
            <person name="Kang W.H."/>
            <person name="Huh J.H."/>
            <person name="Kang B.C."/>
            <person name="Yang T.J."/>
            <person name="Lee Y.H."/>
            <person name="Bennetzen J.L."/>
            <person name="Choi D."/>
        </authorList>
    </citation>
    <scope>NUCLEOTIDE SEQUENCE [LARGE SCALE GENOMIC DNA]</scope>
    <source>
        <strain evidence="4">cv. PBC81</strain>
    </source>
</reference>
<sequence>MCLKQIKPDIVAYNTVLQGLFGARRFSVAQKMNGHVEEALVFLRELERRNVDRSSAMHVIVITGLCKKGKLDIAQDISNKVCSDGLHFTVSEKLHEVFPLLQEMVEKGFSPNAYTFELLINLPSAESTLLDMIHEVKTQRFEVIMF</sequence>
<organism evidence="3 4">
    <name type="scientific">Capsicum baccatum</name>
    <name type="common">Peruvian pepper</name>
    <dbReference type="NCBI Taxonomy" id="33114"/>
    <lineage>
        <taxon>Eukaryota</taxon>
        <taxon>Viridiplantae</taxon>
        <taxon>Streptophyta</taxon>
        <taxon>Embryophyta</taxon>
        <taxon>Tracheophyta</taxon>
        <taxon>Spermatophyta</taxon>
        <taxon>Magnoliopsida</taxon>
        <taxon>eudicotyledons</taxon>
        <taxon>Gunneridae</taxon>
        <taxon>Pentapetalae</taxon>
        <taxon>asterids</taxon>
        <taxon>lamiids</taxon>
        <taxon>Solanales</taxon>
        <taxon>Solanaceae</taxon>
        <taxon>Solanoideae</taxon>
        <taxon>Capsiceae</taxon>
        <taxon>Capsicum</taxon>
    </lineage>
</organism>
<dbReference type="InterPro" id="IPR011990">
    <property type="entry name" value="TPR-like_helical_dom_sf"/>
</dbReference>
<evidence type="ECO:0008006" key="5">
    <source>
        <dbReference type="Google" id="ProtNLM"/>
    </source>
</evidence>
<dbReference type="EMBL" id="MLFT02000001">
    <property type="protein sequence ID" value="PHT60223.1"/>
    <property type="molecule type" value="Genomic_DNA"/>
</dbReference>
<evidence type="ECO:0000256" key="1">
    <source>
        <dbReference type="ARBA" id="ARBA00007626"/>
    </source>
</evidence>
<comment type="similarity">
    <text evidence="1">Belongs to the PPR family. P subfamily.</text>
</comment>